<sequence>MACGKKTAPSLVMCIDREMTDLTMVTARWREYFEELLNGGNGRATDRIRIDDDGQAVEPPTLDEVKTAIRGLKNNNAAGKDELPVQFLKYDSEQLYQLLHRIILTIWEEEELPASWLDVLICPPYKKGHRLECANYRGTTLLNSPYKILPGILFHRLRSIEESSVGQYQAGFREGRSTFTLRQIIDKFREYNLQTHHLFIEFKAAYGSVKRNELWQITIEHGFPVKLIRLVRVTLGSSKSGVWVADEISSLFVALDGLKQGDVLSNLLLNITLERAIRRAGVQRSGPIVTKSHVLLGFADDIDIIGIDRRAVEEAFIPFTRETARIGLMISTTETKYKVVGGQRRVGLAVVLVKKCGARW</sequence>
<dbReference type="InterPro" id="IPR000477">
    <property type="entry name" value="RT_dom"/>
</dbReference>
<dbReference type="RefSeq" id="XP_062709021.1">
    <property type="nucleotide sequence ID" value="XM_062853037.1"/>
</dbReference>
<dbReference type="EnsemblMetazoa" id="AALFPA23_018324.R26901">
    <property type="protein sequence ID" value="AALFPA23_018324.P26901"/>
    <property type="gene ID" value="AALFPA23_018324"/>
</dbReference>
<evidence type="ECO:0000313" key="2">
    <source>
        <dbReference type="EnsemblMetazoa" id="AALFPA23_018324.P26901"/>
    </source>
</evidence>
<name>A0ABM1ZGS1_AEDAL</name>
<feature type="domain" description="Reverse transcriptase" evidence="1">
    <location>
        <begin position="105"/>
        <end position="360"/>
    </location>
</feature>
<dbReference type="PROSITE" id="PS50878">
    <property type="entry name" value="RT_POL"/>
    <property type="match status" value="1"/>
</dbReference>
<evidence type="ECO:0000259" key="1">
    <source>
        <dbReference type="PROSITE" id="PS50878"/>
    </source>
</evidence>
<reference evidence="3" key="1">
    <citation type="journal article" date="2015" name="Proc. Natl. Acad. Sci. U.S.A.">
        <title>Genome sequence of the Asian Tiger mosquito, Aedes albopictus, reveals insights into its biology, genetics, and evolution.</title>
        <authorList>
            <person name="Chen X.G."/>
            <person name="Jiang X."/>
            <person name="Gu J."/>
            <person name="Xu M."/>
            <person name="Wu Y."/>
            <person name="Deng Y."/>
            <person name="Zhang C."/>
            <person name="Bonizzoni M."/>
            <person name="Dermauw W."/>
            <person name="Vontas J."/>
            <person name="Armbruster P."/>
            <person name="Huang X."/>
            <person name="Yang Y."/>
            <person name="Zhang H."/>
            <person name="He W."/>
            <person name="Peng H."/>
            <person name="Liu Y."/>
            <person name="Wu K."/>
            <person name="Chen J."/>
            <person name="Lirakis M."/>
            <person name="Topalis P."/>
            <person name="Van Leeuwen T."/>
            <person name="Hall A.B."/>
            <person name="Jiang X."/>
            <person name="Thorpe C."/>
            <person name="Mueller R.L."/>
            <person name="Sun C."/>
            <person name="Waterhouse R.M."/>
            <person name="Yan G."/>
            <person name="Tu Z.J."/>
            <person name="Fang X."/>
            <person name="James A.A."/>
        </authorList>
    </citation>
    <scope>NUCLEOTIDE SEQUENCE [LARGE SCALE GENOMIC DNA]</scope>
    <source>
        <strain evidence="3">Foshan</strain>
    </source>
</reference>
<dbReference type="GeneID" id="134288373"/>
<reference evidence="2" key="2">
    <citation type="submission" date="2025-05" db="UniProtKB">
        <authorList>
            <consortium name="EnsemblMetazoa"/>
        </authorList>
    </citation>
    <scope>IDENTIFICATION</scope>
    <source>
        <strain evidence="2">Foshan</strain>
    </source>
</reference>
<evidence type="ECO:0000313" key="3">
    <source>
        <dbReference type="Proteomes" id="UP000069940"/>
    </source>
</evidence>
<dbReference type="Pfam" id="PF00078">
    <property type="entry name" value="RVT_1"/>
    <property type="match status" value="1"/>
</dbReference>
<protein>
    <recommendedName>
        <fullName evidence="1">Reverse transcriptase domain-containing protein</fullName>
    </recommendedName>
</protein>
<accession>A0ABM1ZGS1</accession>
<proteinExistence type="predicted"/>
<dbReference type="Proteomes" id="UP000069940">
    <property type="component" value="Unassembled WGS sequence"/>
</dbReference>
<organism evidence="2 3">
    <name type="scientific">Aedes albopictus</name>
    <name type="common">Asian tiger mosquito</name>
    <name type="synonym">Stegomyia albopicta</name>
    <dbReference type="NCBI Taxonomy" id="7160"/>
    <lineage>
        <taxon>Eukaryota</taxon>
        <taxon>Metazoa</taxon>
        <taxon>Ecdysozoa</taxon>
        <taxon>Arthropoda</taxon>
        <taxon>Hexapoda</taxon>
        <taxon>Insecta</taxon>
        <taxon>Pterygota</taxon>
        <taxon>Neoptera</taxon>
        <taxon>Endopterygota</taxon>
        <taxon>Diptera</taxon>
        <taxon>Nematocera</taxon>
        <taxon>Culicoidea</taxon>
        <taxon>Culicidae</taxon>
        <taxon>Culicinae</taxon>
        <taxon>Aedini</taxon>
        <taxon>Aedes</taxon>
        <taxon>Stegomyia</taxon>
    </lineage>
</organism>
<dbReference type="PANTHER" id="PTHR19446">
    <property type="entry name" value="REVERSE TRANSCRIPTASES"/>
    <property type="match status" value="1"/>
</dbReference>
<keyword evidence="3" id="KW-1185">Reference proteome</keyword>